<name>A0A1I0AXW1_9GAMM</name>
<dbReference type="GO" id="GO:0035438">
    <property type="term" value="F:cyclic-di-GMP binding"/>
    <property type="evidence" value="ECO:0007669"/>
    <property type="project" value="InterPro"/>
</dbReference>
<organism evidence="3 4">
    <name type="scientific">Marinobacter segnicrescens</name>
    <dbReference type="NCBI Taxonomy" id="430453"/>
    <lineage>
        <taxon>Bacteria</taxon>
        <taxon>Pseudomonadati</taxon>
        <taxon>Pseudomonadota</taxon>
        <taxon>Gammaproteobacteria</taxon>
        <taxon>Pseudomonadales</taxon>
        <taxon>Marinobacteraceae</taxon>
        <taxon>Marinobacter</taxon>
    </lineage>
</organism>
<dbReference type="RefSeq" id="WP_245742475.1">
    <property type="nucleotide sequence ID" value="NZ_FOHZ01000003.1"/>
</dbReference>
<proteinExistence type="predicted"/>
<dbReference type="EMBL" id="FOHZ01000003">
    <property type="protein sequence ID" value="SES99271.1"/>
    <property type="molecule type" value="Genomic_DNA"/>
</dbReference>
<gene>
    <name evidence="3" type="ORF">SAMN04487962_103152</name>
</gene>
<evidence type="ECO:0000313" key="4">
    <source>
        <dbReference type="Proteomes" id="UP000198762"/>
    </source>
</evidence>
<dbReference type="Proteomes" id="UP000198762">
    <property type="component" value="Unassembled WGS sequence"/>
</dbReference>
<reference evidence="4" key="1">
    <citation type="submission" date="2016-10" db="EMBL/GenBank/DDBJ databases">
        <authorList>
            <person name="Varghese N."/>
            <person name="Submissions S."/>
        </authorList>
    </citation>
    <scope>NUCLEOTIDE SEQUENCE [LARGE SCALE GENOMIC DNA]</scope>
    <source>
        <strain evidence="4">CGMCC 1.6489</strain>
    </source>
</reference>
<dbReference type="SUPFAM" id="SSF141371">
    <property type="entry name" value="PilZ domain-like"/>
    <property type="match status" value="1"/>
</dbReference>
<dbReference type="Gene3D" id="2.40.10.220">
    <property type="entry name" value="predicted glycosyltransferase like domains"/>
    <property type="match status" value="1"/>
</dbReference>
<dbReference type="AlphaFoldDB" id="A0A1I0AXW1"/>
<dbReference type="Pfam" id="PF07238">
    <property type="entry name" value="PilZ"/>
    <property type="match status" value="1"/>
</dbReference>
<dbReference type="STRING" id="430453.SAMN04487962_103152"/>
<accession>A0A1I0AXW1</accession>
<feature type="region of interest" description="Disordered" evidence="1">
    <location>
        <begin position="1"/>
        <end position="27"/>
    </location>
</feature>
<sequence length="150" mass="16877">MGKPLNVESAPAKPMRVKPRSAEPNLRDQQRVEVSLTVTVNRPGQPPIECEMCNLSRAGMMLRCTNEVTATLIPGKRPPAPGDWIDVHARFEVPVLAQQTVSLSARCHIAHLRRVARDEFHLGIRFVDFDGRGFDYVDQYVHRLLTDGTH</sequence>
<evidence type="ECO:0000313" key="3">
    <source>
        <dbReference type="EMBL" id="SES99271.1"/>
    </source>
</evidence>
<feature type="domain" description="PilZ" evidence="2">
    <location>
        <begin position="26"/>
        <end position="141"/>
    </location>
</feature>
<protein>
    <submittedName>
        <fullName evidence="3">PilZ domain-containing protein</fullName>
    </submittedName>
</protein>
<keyword evidence="4" id="KW-1185">Reference proteome</keyword>
<evidence type="ECO:0000259" key="2">
    <source>
        <dbReference type="Pfam" id="PF07238"/>
    </source>
</evidence>
<dbReference type="InterPro" id="IPR009875">
    <property type="entry name" value="PilZ_domain"/>
</dbReference>
<evidence type="ECO:0000256" key="1">
    <source>
        <dbReference type="SAM" id="MobiDB-lite"/>
    </source>
</evidence>